<evidence type="ECO:0000256" key="3">
    <source>
        <dbReference type="ARBA" id="ARBA00022989"/>
    </source>
</evidence>
<evidence type="ECO:0000256" key="2">
    <source>
        <dbReference type="ARBA" id="ARBA00022692"/>
    </source>
</evidence>
<reference evidence="6" key="1">
    <citation type="journal article" date="2021" name="Proc. Natl. Acad. Sci. U.S.A.">
        <title>A Catalog of Tens of Thousands of Viruses from Human Metagenomes Reveals Hidden Associations with Chronic Diseases.</title>
        <authorList>
            <person name="Tisza M.J."/>
            <person name="Buck C.B."/>
        </authorList>
    </citation>
    <scope>NUCLEOTIDE SEQUENCE</scope>
    <source>
        <strain evidence="6">CtIi724</strain>
    </source>
</reference>
<dbReference type="GO" id="GO:0033644">
    <property type="term" value="C:host cell membrane"/>
    <property type="evidence" value="ECO:0007669"/>
    <property type="project" value="UniProtKB-SubCell"/>
</dbReference>
<organism evidence="6">
    <name type="scientific">Podoviridae sp. ctIi724</name>
    <dbReference type="NCBI Taxonomy" id="2827731"/>
    <lineage>
        <taxon>Viruses</taxon>
        <taxon>Duplodnaviria</taxon>
        <taxon>Heunggongvirae</taxon>
        <taxon>Uroviricota</taxon>
        <taxon>Caudoviricetes</taxon>
    </lineage>
</organism>
<feature type="transmembrane region" description="Helical" evidence="5">
    <location>
        <begin position="65"/>
        <end position="84"/>
    </location>
</feature>
<keyword evidence="3 5" id="KW-1133">Transmembrane helix</keyword>
<dbReference type="NCBIfam" id="TIGR01593">
    <property type="entry name" value="holin_tox_secr"/>
    <property type="match status" value="1"/>
</dbReference>
<evidence type="ECO:0000256" key="5">
    <source>
        <dbReference type="SAM" id="Phobius"/>
    </source>
</evidence>
<feature type="transmembrane region" description="Helical" evidence="5">
    <location>
        <begin position="96"/>
        <end position="115"/>
    </location>
</feature>
<proteinExistence type="predicted"/>
<evidence type="ECO:0000256" key="4">
    <source>
        <dbReference type="ARBA" id="ARBA00023136"/>
    </source>
</evidence>
<dbReference type="Pfam" id="PF05105">
    <property type="entry name" value="Phage_holin_4_1"/>
    <property type="match status" value="1"/>
</dbReference>
<feature type="transmembrane region" description="Helical" evidence="5">
    <location>
        <begin position="24"/>
        <end position="44"/>
    </location>
</feature>
<dbReference type="InterPro" id="IPR006480">
    <property type="entry name" value="Phage_holin_4_1"/>
</dbReference>
<evidence type="ECO:0000256" key="1">
    <source>
        <dbReference type="ARBA" id="ARBA00004301"/>
    </source>
</evidence>
<keyword evidence="2 5" id="KW-0812">Transmembrane</keyword>
<comment type="subcellular location">
    <subcellularLocation>
        <location evidence="1">Host membrane</location>
        <topology evidence="1">Multi-pass membrane protein</topology>
    </subcellularLocation>
</comment>
<accession>A0A8S5SR88</accession>
<keyword evidence="4 5" id="KW-0472">Membrane</keyword>
<dbReference type="EMBL" id="BK032658">
    <property type="protein sequence ID" value="DAF53573.1"/>
    <property type="molecule type" value="Genomic_DNA"/>
</dbReference>
<protein>
    <submittedName>
        <fullName evidence="6">Holin</fullName>
    </submittedName>
</protein>
<evidence type="ECO:0000313" key="6">
    <source>
        <dbReference type="EMBL" id="DAF53573.1"/>
    </source>
</evidence>
<name>A0A8S5SR88_9CAUD</name>
<sequence>MKENTIKAVLAAALGALASYGTQLIVPAIILVAVMVLDYITGMCKAWQAGELSSRVGIGGILKKVGYLVIVAVACVLDWLVRYGADQMGVDWKLDFLIASIVVIWLVINELISILENVAALGAPVPGFLQSLIKRLKVSVEDKIPAGNEEEN</sequence>